<evidence type="ECO:0000313" key="6">
    <source>
        <dbReference type="EMBL" id="OEU09595.1"/>
    </source>
</evidence>
<dbReference type="SUPFAM" id="SSF57903">
    <property type="entry name" value="FYVE/PHD zinc finger"/>
    <property type="match status" value="1"/>
</dbReference>
<sequence length="116" mass="13062">MVSEDTSIYRLLAAISRQPQLAPSRPWCMQCKSPLRSSERVCHCRHCGRHVCGGCTSRTLTPDFFPKSFIISEASWVCIVCENILVSRKENLSNSTSITNPASSLFVDEDEFLHHC</sequence>
<evidence type="ECO:0000256" key="1">
    <source>
        <dbReference type="ARBA" id="ARBA00022723"/>
    </source>
</evidence>
<dbReference type="AlphaFoldDB" id="A0A1E7EUW3"/>
<dbReference type="EMBL" id="KV784375">
    <property type="protein sequence ID" value="OEU09595.1"/>
    <property type="molecule type" value="Genomic_DNA"/>
</dbReference>
<dbReference type="InterPro" id="IPR017455">
    <property type="entry name" value="Znf_FYVE-rel"/>
</dbReference>
<evidence type="ECO:0000256" key="3">
    <source>
        <dbReference type="ARBA" id="ARBA00022833"/>
    </source>
</evidence>
<dbReference type="InterPro" id="IPR013083">
    <property type="entry name" value="Znf_RING/FYVE/PHD"/>
</dbReference>
<dbReference type="Pfam" id="PF01363">
    <property type="entry name" value="FYVE"/>
    <property type="match status" value="1"/>
</dbReference>
<evidence type="ECO:0000256" key="2">
    <source>
        <dbReference type="ARBA" id="ARBA00022771"/>
    </source>
</evidence>
<keyword evidence="3" id="KW-0862">Zinc</keyword>
<keyword evidence="2 4" id="KW-0863">Zinc-finger</keyword>
<dbReference type="Proteomes" id="UP000095751">
    <property type="component" value="Unassembled WGS sequence"/>
</dbReference>
<dbReference type="KEGG" id="fcy:FRACYDRAFT_277358"/>
<proteinExistence type="predicted"/>
<dbReference type="InterPro" id="IPR000306">
    <property type="entry name" value="Znf_FYVE"/>
</dbReference>
<evidence type="ECO:0000259" key="5">
    <source>
        <dbReference type="PROSITE" id="PS50178"/>
    </source>
</evidence>
<reference evidence="6 7" key="1">
    <citation type="submission" date="2016-09" db="EMBL/GenBank/DDBJ databases">
        <title>Extensive genetic diversity and differential bi-allelic expression allows diatom success in the polar Southern Ocean.</title>
        <authorList>
            <consortium name="DOE Joint Genome Institute"/>
            <person name="Mock T."/>
            <person name="Otillar R.P."/>
            <person name="Strauss J."/>
            <person name="Dupont C."/>
            <person name="Frickenhaus S."/>
            <person name="Maumus F."/>
            <person name="Mcmullan M."/>
            <person name="Sanges R."/>
            <person name="Schmutz J."/>
            <person name="Toseland A."/>
            <person name="Valas R."/>
            <person name="Veluchamy A."/>
            <person name="Ward B.J."/>
            <person name="Allen A."/>
            <person name="Barry K."/>
            <person name="Falciatore A."/>
            <person name="Ferrante M."/>
            <person name="Fortunato A.E."/>
            <person name="Gloeckner G."/>
            <person name="Gruber A."/>
            <person name="Hipkin R."/>
            <person name="Janech M."/>
            <person name="Kroth P."/>
            <person name="Leese F."/>
            <person name="Lindquist E."/>
            <person name="Lyon B.R."/>
            <person name="Martin J."/>
            <person name="Mayer C."/>
            <person name="Parker M."/>
            <person name="Quesneville H."/>
            <person name="Raymond J."/>
            <person name="Uhlig C."/>
            <person name="Valentin K.U."/>
            <person name="Worden A.Z."/>
            <person name="Armbrust E.V."/>
            <person name="Bowler C."/>
            <person name="Green B."/>
            <person name="Moulton V."/>
            <person name="Van Oosterhout C."/>
            <person name="Grigoriev I."/>
        </authorList>
    </citation>
    <scope>NUCLEOTIDE SEQUENCE [LARGE SCALE GENOMIC DNA]</scope>
    <source>
        <strain evidence="6 7">CCMP1102</strain>
    </source>
</reference>
<gene>
    <name evidence="6" type="ORF">FRACYDRAFT_277358</name>
</gene>
<evidence type="ECO:0000313" key="7">
    <source>
        <dbReference type="Proteomes" id="UP000095751"/>
    </source>
</evidence>
<dbReference type="GO" id="GO:0008270">
    <property type="term" value="F:zinc ion binding"/>
    <property type="evidence" value="ECO:0007669"/>
    <property type="project" value="UniProtKB-KW"/>
</dbReference>
<dbReference type="SMART" id="SM00064">
    <property type="entry name" value="FYVE"/>
    <property type="match status" value="1"/>
</dbReference>
<name>A0A1E7EUW3_9STRA</name>
<dbReference type="Gene3D" id="3.30.40.10">
    <property type="entry name" value="Zinc/RING finger domain, C3HC4 (zinc finger)"/>
    <property type="match status" value="1"/>
</dbReference>
<accession>A0A1E7EUW3</accession>
<dbReference type="PROSITE" id="PS50178">
    <property type="entry name" value="ZF_FYVE"/>
    <property type="match status" value="1"/>
</dbReference>
<protein>
    <recommendedName>
        <fullName evidence="5">FYVE-type domain-containing protein</fullName>
    </recommendedName>
</protein>
<keyword evidence="1" id="KW-0479">Metal-binding</keyword>
<dbReference type="InParanoid" id="A0A1E7EUW3"/>
<evidence type="ECO:0000256" key="4">
    <source>
        <dbReference type="PROSITE-ProRule" id="PRU00091"/>
    </source>
</evidence>
<organism evidence="6 7">
    <name type="scientific">Fragilariopsis cylindrus CCMP1102</name>
    <dbReference type="NCBI Taxonomy" id="635003"/>
    <lineage>
        <taxon>Eukaryota</taxon>
        <taxon>Sar</taxon>
        <taxon>Stramenopiles</taxon>
        <taxon>Ochrophyta</taxon>
        <taxon>Bacillariophyta</taxon>
        <taxon>Bacillariophyceae</taxon>
        <taxon>Bacillariophycidae</taxon>
        <taxon>Bacillariales</taxon>
        <taxon>Bacillariaceae</taxon>
        <taxon>Fragilariopsis</taxon>
    </lineage>
</organism>
<keyword evidence="7" id="KW-1185">Reference proteome</keyword>
<feature type="domain" description="FYVE-type" evidence="5">
    <location>
        <begin position="28"/>
        <end position="86"/>
    </location>
</feature>
<dbReference type="InterPro" id="IPR011011">
    <property type="entry name" value="Znf_FYVE_PHD"/>
</dbReference>